<evidence type="ECO:0000256" key="3">
    <source>
        <dbReference type="ARBA" id="ARBA00011277"/>
    </source>
</evidence>
<feature type="domain" description="Rnh202 triple barrel" evidence="10">
    <location>
        <begin position="25"/>
        <end position="87"/>
    </location>
</feature>
<evidence type="ECO:0000256" key="7">
    <source>
        <dbReference type="ARBA" id="ARBA00033464"/>
    </source>
</evidence>
<dbReference type="OrthoDB" id="29098at2759"/>
<evidence type="ECO:0000313" key="11">
    <source>
        <dbReference type="EMBL" id="CDW43386.1"/>
    </source>
</evidence>
<dbReference type="GO" id="GO:0032299">
    <property type="term" value="C:ribonuclease H2 complex"/>
    <property type="evidence" value="ECO:0007669"/>
    <property type="project" value="InterPro"/>
</dbReference>
<dbReference type="Pfam" id="PF09468">
    <property type="entry name" value="RNase_H2-Ydr279"/>
    <property type="match status" value="1"/>
</dbReference>
<accession>A0A0K2V086</accession>
<feature type="domain" description="Ribonuclease H2 subunit B wHTH" evidence="9">
    <location>
        <begin position="117"/>
        <end position="209"/>
    </location>
</feature>
<feature type="region of interest" description="Disordered" evidence="8">
    <location>
        <begin position="217"/>
        <end position="285"/>
    </location>
</feature>
<comment type="subunit">
    <text evidence="3">The RNase H2 complex is a heterotrimer composed of the catalytic subunit RNASEH2A and the non-catalytic subunits RNASEH2B and RNASEH2C.</text>
</comment>
<evidence type="ECO:0000256" key="5">
    <source>
        <dbReference type="ARBA" id="ARBA00023242"/>
    </source>
</evidence>
<evidence type="ECO:0000256" key="8">
    <source>
        <dbReference type="SAM" id="MobiDB-lite"/>
    </source>
</evidence>
<dbReference type="PANTHER" id="PTHR13383">
    <property type="entry name" value="RIBONUCLEASE H2 SUBUNIT B"/>
    <property type="match status" value="1"/>
</dbReference>
<comment type="similarity">
    <text evidence="2">Belongs to the RNase H2 subunit B family.</text>
</comment>
<evidence type="ECO:0000256" key="4">
    <source>
        <dbReference type="ARBA" id="ARBA00019062"/>
    </source>
</evidence>
<protein>
    <recommendedName>
        <fullName evidence="4">Ribonuclease H2 subunit B</fullName>
    </recommendedName>
    <alternativeName>
        <fullName evidence="7">Ribonuclease HI subunit B</fullName>
    </alternativeName>
</protein>
<comment type="subcellular location">
    <subcellularLocation>
        <location evidence="1">Nucleus</location>
    </subcellularLocation>
</comment>
<dbReference type="Gene3D" id="1.10.20.120">
    <property type="match status" value="1"/>
</dbReference>
<evidence type="ECO:0000259" key="9">
    <source>
        <dbReference type="Pfam" id="PF09468"/>
    </source>
</evidence>
<comment type="function">
    <text evidence="6">Non catalytic subunit of RNase H2, an endonuclease that specifically degrades the RNA of RNA:DNA hybrids. Participates in DNA replication, possibly by mediating the removal of lagging-strand Okazaki fragment RNA primers during DNA replication. Mediates the excision of single ribonucleotides from DNA:RNA duplexes.</text>
</comment>
<keyword evidence="5" id="KW-0539">Nucleus</keyword>
<dbReference type="EMBL" id="HACA01026025">
    <property type="protein sequence ID" value="CDW43386.1"/>
    <property type="molecule type" value="Transcribed_RNA"/>
</dbReference>
<proteinExistence type="inferred from homology"/>
<evidence type="ECO:0000256" key="1">
    <source>
        <dbReference type="ARBA" id="ARBA00004123"/>
    </source>
</evidence>
<dbReference type="Pfam" id="PF17745">
    <property type="entry name" value="Ydr279_N"/>
    <property type="match status" value="1"/>
</dbReference>
<evidence type="ECO:0000256" key="6">
    <source>
        <dbReference type="ARBA" id="ARBA00024778"/>
    </source>
</evidence>
<dbReference type="InterPro" id="IPR040456">
    <property type="entry name" value="RNase_H2_suB"/>
</dbReference>
<feature type="compositionally biased region" description="Polar residues" evidence="8">
    <location>
        <begin position="272"/>
        <end position="285"/>
    </location>
</feature>
<dbReference type="InterPro" id="IPR019024">
    <property type="entry name" value="RNase_H2_suB_wHTH"/>
</dbReference>
<dbReference type="PANTHER" id="PTHR13383:SF11">
    <property type="entry name" value="RIBONUCLEASE H2 SUBUNIT B"/>
    <property type="match status" value="1"/>
</dbReference>
<evidence type="ECO:0000259" key="10">
    <source>
        <dbReference type="Pfam" id="PF17745"/>
    </source>
</evidence>
<sequence length="285" mass="31975">MPSRINKDSASMKEGKYSIFVVPKQDVSKESLDIFSLKSPNGRKSLFMSTIQGDLRELRAYSDSYRSWFIGDVIESDGRLWIATEFDPIFLALPYLKEGKRVPLDHLILESRITDSPFLKNRLPLVADPIGNADLNVWKLNDDKCMEYLSKKVKAIAKVLSENSIHIDSTSAEGFSKSSSTKGVEEHYLKYSWGLISDYIDKETSIQLKSHMNIITDETTTNKRRSSSSGEGSSKGLKRVKSAPQEDYLSLPKETRASLPQNSKQKALAKSATGSKNITSFFSKK</sequence>
<dbReference type="GO" id="GO:0006401">
    <property type="term" value="P:RNA catabolic process"/>
    <property type="evidence" value="ECO:0007669"/>
    <property type="project" value="TreeGrafter"/>
</dbReference>
<evidence type="ECO:0000256" key="2">
    <source>
        <dbReference type="ARBA" id="ARBA00009823"/>
    </source>
</evidence>
<dbReference type="GO" id="GO:0005654">
    <property type="term" value="C:nucleoplasm"/>
    <property type="evidence" value="ECO:0007669"/>
    <property type="project" value="TreeGrafter"/>
</dbReference>
<name>A0A0K2V086_LEPSM</name>
<dbReference type="Gene3D" id="2.20.25.530">
    <property type="match status" value="1"/>
</dbReference>
<dbReference type="InterPro" id="IPR041195">
    <property type="entry name" value="Rnh202_N"/>
</dbReference>
<organism evidence="11">
    <name type="scientific">Lepeophtheirus salmonis</name>
    <name type="common">Salmon louse</name>
    <name type="synonym">Caligus salmonis</name>
    <dbReference type="NCBI Taxonomy" id="72036"/>
    <lineage>
        <taxon>Eukaryota</taxon>
        <taxon>Metazoa</taxon>
        <taxon>Ecdysozoa</taxon>
        <taxon>Arthropoda</taxon>
        <taxon>Crustacea</taxon>
        <taxon>Multicrustacea</taxon>
        <taxon>Hexanauplia</taxon>
        <taxon>Copepoda</taxon>
        <taxon>Siphonostomatoida</taxon>
        <taxon>Caligidae</taxon>
        <taxon>Lepeophtheirus</taxon>
    </lineage>
</organism>
<reference evidence="11" key="1">
    <citation type="submission" date="2014-05" db="EMBL/GenBank/DDBJ databases">
        <authorList>
            <person name="Chronopoulou M."/>
        </authorList>
    </citation>
    <scope>NUCLEOTIDE SEQUENCE</scope>
    <source>
        <tissue evidence="11">Whole organism</tissue>
    </source>
</reference>
<dbReference type="AlphaFoldDB" id="A0A0K2V086"/>